<dbReference type="AlphaFoldDB" id="A0A4Q9N266"/>
<name>A0A4Q9N266_9APHY</name>
<sequence length="298" mass="34417">MCWKMPVTLFDLPAELWLMIKSYLEPWDLRTIVCLYLADSRFVVLYDWEEDPEKFWTLACWHNGIGQFPTDVDQDEGEPSWLGIALECIQSCGFCRHPYCGEALLKHNREHIQENEDYVEECSAMTFDEGPYTDANLTPNPVLSNVRFRPSTEFRQETYPLEEDAYLHRSDDLNCDVSERAYIGEHPIAARSFATATPISVILLLGVVTEDLPDEYALELERPVTVYDVLAMIRKSLDKRLPATDVANHLEFHWRCAEWNGWDVANASENLRTTRDVLSVCPIRSLELVELTISFSLR</sequence>
<dbReference type="Proteomes" id="UP000292957">
    <property type="component" value="Unassembled WGS sequence"/>
</dbReference>
<gene>
    <name evidence="1" type="ORF">BD311DRAFT_710844</name>
</gene>
<dbReference type="OrthoDB" id="2803395at2759"/>
<reference evidence="1" key="1">
    <citation type="submission" date="2019-01" db="EMBL/GenBank/DDBJ databases">
        <title>Draft genome sequences of three monokaryotic isolates of the white-rot basidiomycete fungus Dichomitus squalens.</title>
        <authorList>
            <consortium name="DOE Joint Genome Institute"/>
            <person name="Lopez S.C."/>
            <person name="Andreopoulos B."/>
            <person name="Pangilinan J."/>
            <person name="Lipzen A."/>
            <person name="Riley R."/>
            <person name="Ahrendt S."/>
            <person name="Ng V."/>
            <person name="Barry K."/>
            <person name="Daum C."/>
            <person name="Grigoriev I.V."/>
            <person name="Hilden K.S."/>
            <person name="Makela M.R."/>
            <person name="de Vries R.P."/>
        </authorList>
    </citation>
    <scope>NUCLEOTIDE SEQUENCE [LARGE SCALE GENOMIC DNA]</scope>
    <source>
        <strain evidence="1">OM18370.1</strain>
    </source>
</reference>
<protein>
    <submittedName>
        <fullName evidence="1">Uncharacterized protein</fullName>
    </submittedName>
</protein>
<proteinExistence type="predicted"/>
<evidence type="ECO:0000313" key="1">
    <source>
        <dbReference type="EMBL" id="TBU33997.1"/>
    </source>
</evidence>
<organism evidence="1">
    <name type="scientific">Dichomitus squalens</name>
    <dbReference type="NCBI Taxonomy" id="114155"/>
    <lineage>
        <taxon>Eukaryota</taxon>
        <taxon>Fungi</taxon>
        <taxon>Dikarya</taxon>
        <taxon>Basidiomycota</taxon>
        <taxon>Agaricomycotina</taxon>
        <taxon>Agaricomycetes</taxon>
        <taxon>Polyporales</taxon>
        <taxon>Polyporaceae</taxon>
        <taxon>Dichomitus</taxon>
    </lineage>
</organism>
<dbReference type="EMBL" id="ML143389">
    <property type="protein sequence ID" value="TBU33997.1"/>
    <property type="molecule type" value="Genomic_DNA"/>
</dbReference>
<accession>A0A4Q9N266</accession>